<sequence length="277" mass="31093">MYSKARRVMTSRAAAKAFKDVGIDSRICRATVLSRMPHWERETTLPLSAPLAEETPTPSTPEEAKQLVTQMFTMLLRQQDTAQAQLQAQLQASLESNQRQHRMWIKKFAKFVDRLFDQQVLDQARIQELLAANSNKQHVRPGDRNQLSQARVLHQSDLRHLLAAREAQAQKKASKKPTSKVQAKGKQRAMDTQTLDTQTLVEHVSDTEESMEEMVLPVRHVHQVACQESPSPLPLPFPGLDHLLAPPLQPLCALPSTSALDLASLDPSLQPPVDPFQ</sequence>
<dbReference type="EMBL" id="LT795076">
    <property type="protein sequence ID" value="SJX66656.1"/>
    <property type="molecule type" value="Genomic_DNA"/>
</dbReference>
<evidence type="ECO:0000313" key="3">
    <source>
        <dbReference type="Proteomes" id="UP000239563"/>
    </source>
</evidence>
<reference evidence="2 3" key="1">
    <citation type="submission" date="2017-02" db="EMBL/GenBank/DDBJ databases">
        <authorList>
            <person name="Peterson S.W."/>
        </authorList>
    </citation>
    <scope>NUCLEOTIDE SEQUENCE [LARGE SCALE GENOMIC DNA]</scope>
    <source>
        <strain evidence="2 3">SRS1_H2-8</strain>
    </source>
</reference>
<organism evidence="2 3">
    <name type="scientific">Sporisorium reilianum f. sp. reilianum</name>
    <dbReference type="NCBI Taxonomy" id="72559"/>
    <lineage>
        <taxon>Eukaryota</taxon>
        <taxon>Fungi</taxon>
        <taxon>Dikarya</taxon>
        <taxon>Basidiomycota</taxon>
        <taxon>Ustilaginomycotina</taxon>
        <taxon>Ustilaginomycetes</taxon>
        <taxon>Ustilaginales</taxon>
        <taxon>Ustilaginaceae</taxon>
        <taxon>Sporisorium</taxon>
    </lineage>
</organism>
<name>A0A2N8UP72_9BASI</name>
<feature type="compositionally biased region" description="Basic residues" evidence="1">
    <location>
        <begin position="172"/>
        <end position="187"/>
    </location>
</feature>
<protein>
    <submittedName>
        <fullName evidence="2">Uncharacterized protein</fullName>
    </submittedName>
</protein>
<dbReference type="AlphaFoldDB" id="A0A2N8UP72"/>
<gene>
    <name evidence="2" type="ORF">SRS1_25018</name>
</gene>
<evidence type="ECO:0000256" key="1">
    <source>
        <dbReference type="SAM" id="MobiDB-lite"/>
    </source>
</evidence>
<proteinExistence type="predicted"/>
<evidence type="ECO:0000313" key="2">
    <source>
        <dbReference type="EMBL" id="SJX66656.1"/>
    </source>
</evidence>
<feature type="region of interest" description="Disordered" evidence="1">
    <location>
        <begin position="166"/>
        <end position="191"/>
    </location>
</feature>
<accession>A0A2N8UP72</accession>
<dbReference type="Proteomes" id="UP000239563">
    <property type="component" value="Chromosome XXIII"/>
</dbReference>